<dbReference type="Gene3D" id="3.30.70.1450">
    <property type="entry name" value="Regulator of K+ conductance, C-terminal domain"/>
    <property type="match status" value="2"/>
</dbReference>
<keyword evidence="4" id="KW-0677">Repeat</keyword>
<dbReference type="Pfam" id="PF03600">
    <property type="entry name" value="CitMHS"/>
    <property type="match status" value="1"/>
</dbReference>
<feature type="transmembrane region" description="Helical" evidence="8">
    <location>
        <begin position="5"/>
        <end position="22"/>
    </location>
</feature>
<dbReference type="PANTHER" id="PTHR43652">
    <property type="entry name" value="BASIC AMINO ACID ANTIPORTER YFCC-RELATED"/>
    <property type="match status" value="1"/>
</dbReference>
<dbReference type="PANTHER" id="PTHR43652:SF2">
    <property type="entry name" value="BASIC AMINO ACID ANTIPORTER YFCC-RELATED"/>
    <property type="match status" value="1"/>
</dbReference>
<feature type="transmembrane region" description="Helical" evidence="8">
    <location>
        <begin position="572"/>
        <end position="590"/>
    </location>
</feature>
<sequence>MQTDQILILVILACTVGLFLWGRWRHDLVAGASLLACVAVGLVGAEQAFAGFGHPAVITVACVLVLSRGLQTSGAVDALTRVVLPSKAGPMLSIAALTALAALLSAFMNNVGALALLMPVAVQIARKQSLAPGQVLMPLAFGSILGGMTTLIGTPPNLIVSGFRQELGGAPFSMFDYTPVGAAVAVAGVLLLVLGGWKLVPVRREAAVEGFDPGAYLTEVRVPQGARAVGKTVREIETLLDEHDAQVVGMVQAELRVHAPNPSRVVRADDILVIEADADVLSEVLARLGAKLEEDVPSEPEPDDADATDAGSNDSDAHDTAPTPIDGAAPDGDTARDERSDDARTPHADIVLQEIAVLPGSGLAGRSASELDLRTRYSINVLAISRAGHRSRKRLRSQRLQDGDLLLVQGTQAAIAAFAAEFGGVPLAERALRIPDRRKAITAALILLGAIIATASGLVPAAVAFAAGVVASMALRTVPPREVYGAIDWPVVVLLAALIPVAGAMESTGTADLIARVLFESVAQGHPVIGLVLILVVTMTLSDLMNNAATAAVMCPIAIGAAGTLGVNADPYLMAVAVGASCAFLTPIGHQNNTLILGPGGFRFSDYWRLGLPVQLLVLLVSIPMLLWIWPL</sequence>
<reference evidence="10 11" key="1">
    <citation type="submission" date="2023-07" db="EMBL/GenBank/DDBJ databases">
        <title>Sorghum-associated microbial communities from plants grown in Nebraska, USA.</title>
        <authorList>
            <person name="Schachtman D."/>
        </authorList>
    </citation>
    <scope>NUCLEOTIDE SEQUENCE [LARGE SCALE GENOMIC DNA]</scope>
    <source>
        <strain evidence="10 11">4099</strain>
    </source>
</reference>
<dbReference type="PROSITE" id="PS51202">
    <property type="entry name" value="RCK_C"/>
    <property type="match status" value="2"/>
</dbReference>
<keyword evidence="2" id="KW-0813">Transport</keyword>
<keyword evidence="6 8" id="KW-0472">Membrane</keyword>
<feature type="transmembrane region" description="Helical" evidence="8">
    <location>
        <begin position="28"/>
        <end position="45"/>
    </location>
</feature>
<feature type="transmembrane region" description="Helical" evidence="8">
    <location>
        <begin position="134"/>
        <end position="154"/>
    </location>
</feature>
<evidence type="ECO:0000256" key="3">
    <source>
        <dbReference type="ARBA" id="ARBA00022692"/>
    </source>
</evidence>
<gene>
    <name evidence="10" type="ORF">J2W68_003299</name>
</gene>
<evidence type="ECO:0000256" key="2">
    <source>
        <dbReference type="ARBA" id="ARBA00022448"/>
    </source>
</evidence>
<protein>
    <submittedName>
        <fullName evidence="10">Di/tricarboxylate transporter</fullName>
    </submittedName>
</protein>
<evidence type="ECO:0000313" key="10">
    <source>
        <dbReference type="EMBL" id="MDR7194551.1"/>
    </source>
</evidence>
<evidence type="ECO:0000256" key="6">
    <source>
        <dbReference type="ARBA" id="ARBA00023136"/>
    </source>
</evidence>
<evidence type="ECO:0000256" key="7">
    <source>
        <dbReference type="SAM" id="MobiDB-lite"/>
    </source>
</evidence>
<feature type="compositionally biased region" description="Acidic residues" evidence="7">
    <location>
        <begin position="295"/>
        <end position="307"/>
    </location>
</feature>
<dbReference type="RefSeq" id="WP_310238001.1">
    <property type="nucleotide sequence ID" value="NZ_JAVDWO010000016.1"/>
</dbReference>
<feature type="domain" description="RCK C-terminal" evidence="9">
    <location>
        <begin position="340"/>
        <end position="425"/>
    </location>
</feature>
<dbReference type="InterPro" id="IPR006037">
    <property type="entry name" value="RCK_C"/>
</dbReference>
<evidence type="ECO:0000256" key="8">
    <source>
        <dbReference type="SAM" id="Phobius"/>
    </source>
</evidence>
<feature type="transmembrane region" description="Helical" evidence="8">
    <location>
        <begin position="547"/>
        <end position="565"/>
    </location>
</feature>
<name>A0ABU1Y0K4_9GAMM</name>
<evidence type="ECO:0000256" key="5">
    <source>
        <dbReference type="ARBA" id="ARBA00022989"/>
    </source>
</evidence>
<feature type="transmembrane region" description="Helical" evidence="8">
    <location>
        <begin position="440"/>
        <end position="467"/>
    </location>
</feature>
<feature type="compositionally biased region" description="Basic and acidic residues" evidence="7">
    <location>
        <begin position="333"/>
        <end position="346"/>
    </location>
</feature>
<evidence type="ECO:0000313" key="11">
    <source>
        <dbReference type="Proteomes" id="UP001256588"/>
    </source>
</evidence>
<dbReference type="Proteomes" id="UP001256588">
    <property type="component" value="Unassembled WGS sequence"/>
</dbReference>
<keyword evidence="3 8" id="KW-0812">Transmembrane</keyword>
<dbReference type="InterPro" id="IPR051679">
    <property type="entry name" value="DASS-Related_Transporters"/>
</dbReference>
<dbReference type="EMBL" id="JAVDWO010000016">
    <property type="protein sequence ID" value="MDR7194551.1"/>
    <property type="molecule type" value="Genomic_DNA"/>
</dbReference>
<dbReference type="InterPro" id="IPR036721">
    <property type="entry name" value="RCK_C_sf"/>
</dbReference>
<dbReference type="InterPro" id="IPR004680">
    <property type="entry name" value="Cit_transptr-like_dom"/>
</dbReference>
<evidence type="ECO:0000256" key="1">
    <source>
        <dbReference type="ARBA" id="ARBA00004141"/>
    </source>
</evidence>
<accession>A0ABU1Y0K4</accession>
<feature type="transmembrane region" description="Helical" evidence="8">
    <location>
        <begin position="610"/>
        <end position="630"/>
    </location>
</feature>
<comment type="subcellular location">
    <subcellularLocation>
        <location evidence="1">Membrane</location>
        <topology evidence="1">Multi-pass membrane protein</topology>
    </subcellularLocation>
</comment>
<evidence type="ECO:0000256" key="4">
    <source>
        <dbReference type="ARBA" id="ARBA00022737"/>
    </source>
</evidence>
<dbReference type="SUPFAM" id="SSF116726">
    <property type="entry name" value="TrkA C-terminal domain-like"/>
    <property type="match status" value="2"/>
</dbReference>
<feature type="transmembrane region" description="Helical" evidence="8">
    <location>
        <begin position="174"/>
        <end position="194"/>
    </location>
</feature>
<feature type="region of interest" description="Disordered" evidence="7">
    <location>
        <begin position="292"/>
        <end position="346"/>
    </location>
</feature>
<feature type="transmembrane region" description="Helical" evidence="8">
    <location>
        <begin position="91"/>
        <end position="122"/>
    </location>
</feature>
<feature type="domain" description="RCK C-terminal" evidence="9">
    <location>
        <begin position="204"/>
        <end position="291"/>
    </location>
</feature>
<feature type="transmembrane region" description="Helical" evidence="8">
    <location>
        <begin position="487"/>
        <end position="505"/>
    </location>
</feature>
<dbReference type="Pfam" id="PF02080">
    <property type="entry name" value="TrkA_C"/>
    <property type="match status" value="2"/>
</dbReference>
<feature type="transmembrane region" description="Helical" evidence="8">
    <location>
        <begin position="517"/>
        <end position="541"/>
    </location>
</feature>
<organism evidence="10 11">
    <name type="scientific">Luteimonas terrae</name>
    <dbReference type="NCBI Taxonomy" id="1530191"/>
    <lineage>
        <taxon>Bacteria</taxon>
        <taxon>Pseudomonadati</taxon>
        <taxon>Pseudomonadota</taxon>
        <taxon>Gammaproteobacteria</taxon>
        <taxon>Lysobacterales</taxon>
        <taxon>Lysobacteraceae</taxon>
        <taxon>Luteimonas</taxon>
    </lineage>
</organism>
<evidence type="ECO:0000259" key="9">
    <source>
        <dbReference type="PROSITE" id="PS51202"/>
    </source>
</evidence>
<keyword evidence="5 8" id="KW-1133">Transmembrane helix</keyword>
<proteinExistence type="predicted"/>
<keyword evidence="11" id="KW-1185">Reference proteome</keyword>
<comment type="caution">
    <text evidence="10">The sequence shown here is derived from an EMBL/GenBank/DDBJ whole genome shotgun (WGS) entry which is preliminary data.</text>
</comment>